<feature type="region of interest" description="Disordered" evidence="7">
    <location>
        <begin position="1100"/>
        <end position="1141"/>
    </location>
</feature>
<dbReference type="CDD" id="cd14103">
    <property type="entry name" value="STKc_MLCK"/>
    <property type="match status" value="1"/>
</dbReference>
<feature type="compositionally biased region" description="Polar residues" evidence="7">
    <location>
        <begin position="709"/>
        <end position="723"/>
    </location>
</feature>
<feature type="region of interest" description="Disordered" evidence="7">
    <location>
        <begin position="1284"/>
        <end position="1304"/>
    </location>
</feature>
<dbReference type="PROSITE" id="PS50011">
    <property type="entry name" value="PROTEIN_KINASE_DOM"/>
    <property type="match status" value="1"/>
</dbReference>
<dbReference type="GO" id="GO:0043065">
    <property type="term" value="P:positive regulation of apoptotic process"/>
    <property type="evidence" value="ECO:0007669"/>
    <property type="project" value="TreeGrafter"/>
</dbReference>
<feature type="region of interest" description="Disordered" evidence="7">
    <location>
        <begin position="816"/>
        <end position="1040"/>
    </location>
</feature>
<evidence type="ECO:0000256" key="5">
    <source>
        <dbReference type="ARBA" id="ARBA00022840"/>
    </source>
</evidence>
<feature type="coiled-coil region" evidence="6">
    <location>
        <begin position="530"/>
        <end position="581"/>
    </location>
</feature>
<gene>
    <name evidence="9" type="primary">MYLK4-L</name>
    <name evidence="9" type="ORF">Hamer_G020139</name>
</gene>
<feature type="compositionally biased region" description="Basic and acidic residues" evidence="7">
    <location>
        <begin position="685"/>
        <end position="708"/>
    </location>
</feature>
<feature type="region of interest" description="Disordered" evidence="7">
    <location>
        <begin position="611"/>
        <end position="655"/>
    </location>
</feature>
<dbReference type="Pfam" id="PF00069">
    <property type="entry name" value="Pkinase"/>
    <property type="match status" value="1"/>
</dbReference>
<feature type="compositionally biased region" description="Polar residues" evidence="7">
    <location>
        <begin position="933"/>
        <end position="943"/>
    </location>
</feature>
<protein>
    <submittedName>
        <fullName evidence="9">Myosin light chain kinase family member 4-like</fullName>
    </submittedName>
</protein>
<accession>A0A8J5N523</accession>
<proteinExistence type="predicted"/>
<feature type="compositionally biased region" description="Polar residues" evidence="7">
    <location>
        <begin position="837"/>
        <end position="847"/>
    </location>
</feature>
<feature type="compositionally biased region" description="Basic and acidic residues" evidence="7">
    <location>
        <begin position="632"/>
        <end position="643"/>
    </location>
</feature>
<dbReference type="Gene3D" id="1.10.510.10">
    <property type="entry name" value="Transferase(Phosphotransferase) domain 1"/>
    <property type="match status" value="1"/>
</dbReference>
<keyword evidence="4 9" id="KW-0418">Kinase</keyword>
<feature type="compositionally biased region" description="Basic and acidic residues" evidence="7">
    <location>
        <begin position="985"/>
        <end position="994"/>
    </location>
</feature>
<feature type="region of interest" description="Disordered" evidence="7">
    <location>
        <begin position="685"/>
        <end position="781"/>
    </location>
</feature>
<feature type="non-terminal residue" evidence="9">
    <location>
        <position position="1464"/>
    </location>
</feature>
<feature type="compositionally biased region" description="Basic and acidic residues" evidence="7">
    <location>
        <begin position="816"/>
        <end position="828"/>
    </location>
</feature>
<feature type="compositionally biased region" description="Basic and acidic residues" evidence="7">
    <location>
        <begin position="740"/>
        <end position="752"/>
    </location>
</feature>
<dbReference type="GO" id="GO:0005634">
    <property type="term" value="C:nucleus"/>
    <property type="evidence" value="ECO:0007669"/>
    <property type="project" value="TreeGrafter"/>
</dbReference>
<organism evidence="9 10">
    <name type="scientific">Homarus americanus</name>
    <name type="common">American lobster</name>
    <dbReference type="NCBI Taxonomy" id="6706"/>
    <lineage>
        <taxon>Eukaryota</taxon>
        <taxon>Metazoa</taxon>
        <taxon>Ecdysozoa</taxon>
        <taxon>Arthropoda</taxon>
        <taxon>Crustacea</taxon>
        <taxon>Multicrustacea</taxon>
        <taxon>Malacostraca</taxon>
        <taxon>Eumalacostraca</taxon>
        <taxon>Eucarida</taxon>
        <taxon>Decapoda</taxon>
        <taxon>Pleocyemata</taxon>
        <taxon>Astacidea</taxon>
        <taxon>Nephropoidea</taxon>
        <taxon>Nephropidae</taxon>
        <taxon>Homarus</taxon>
    </lineage>
</organism>
<evidence type="ECO:0000256" key="1">
    <source>
        <dbReference type="ARBA" id="ARBA00022527"/>
    </source>
</evidence>
<feature type="region of interest" description="Disordered" evidence="7">
    <location>
        <begin position="1161"/>
        <end position="1218"/>
    </location>
</feature>
<dbReference type="GO" id="GO:0004674">
    <property type="term" value="F:protein serine/threonine kinase activity"/>
    <property type="evidence" value="ECO:0007669"/>
    <property type="project" value="UniProtKB-KW"/>
</dbReference>
<evidence type="ECO:0000256" key="7">
    <source>
        <dbReference type="SAM" id="MobiDB-lite"/>
    </source>
</evidence>
<evidence type="ECO:0000256" key="3">
    <source>
        <dbReference type="ARBA" id="ARBA00022741"/>
    </source>
</evidence>
<keyword evidence="1" id="KW-0723">Serine/threonine-protein kinase</keyword>
<feature type="compositionally biased region" description="Polar residues" evidence="7">
    <location>
        <begin position="1455"/>
        <end position="1464"/>
    </location>
</feature>
<dbReference type="GO" id="GO:0035556">
    <property type="term" value="P:intracellular signal transduction"/>
    <property type="evidence" value="ECO:0007669"/>
    <property type="project" value="TreeGrafter"/>
</dbReference>
<feature type="compositionally biased region" description="Polar residues" evidence="7">
    <location>
        <begin position="753"/>
        <end position="770"/>
    </location>
</feature>
<dbReference type="EMBL" id="JAHLQT010009549">
    <property type="protein sequence ID" value="KAG7173516.1"/>
    <property type="molecule type" value="Genomic_DNA"/>
</dbReference>
<dbReference type="GO" id="GO:0005524">
    <property type="term" value="F:ATP binding"/>
    <property type="evidence" value="ECO:0007669"/>
    <property type="project" value="UniProtKB-KW"/>
</dbReference>
<feature type="compositionally biased region" description="Basic and acidic residues" evidence="7">
    <location>
        <begin position="1008"/>
        <end position="1023"/>
    </location>
</feature>
<dbReference type="Proteomes" id="UP000747542">
    <property type="component" value="Unassembled WGS sequence"/>
</dbReference>
<evidence type="ECO:0000256" key="2">
    <source>
        <dbReference type="ARBA" id="ARBA00022679"/>
    </source>
</evidence>
<dbReference type="SMART" id="SM00220">
    <property type="entry name" value="S_TKc"/>
    <property type="match status" value="1"/>
</dbReference>
<dbReference type="PROSITE" id="PS00108">
    <property type="entry name" value="PROTEIN_KINASE_ST"/>
    <property type="match status" value="1"/>
</dbReference>
<keyword evidence="5" id="KW-0067">ATP-binding</keyword>
<dbReference type="PANTHER" id="PTHR24342:SF20">
    <property type="entry name" value="MYOSIN LIGHT CHAIN KINASE, SMOOTH MUSCLE"/>
    <property type="match status" value="1"/>
</dbReference>
<evidence type="ECO:0000259" key="8">
    <source>
        <dbReference type="PROSITE" id="PS50011"/>
    </source>
</evidence>
<keyword evidence="6" id="KW-0175">Coiled coil</keyword>
<dbReference type="InterPro" id="IPR011009">
    <property type="entry name" value="Kinase-like_dom_sf"/>
</dbReference>
<name>A0A8J5N523_HOMAM</name>
<sequence>QIPVLTSTYTRRGRFGTVYLVEDKATRQKFAAKFVNTKRNQDRTNVGREVEIMKALNSESPHPRLIQLYDAYDMIKEMCLVLEIVDGGELFERVINDDFILSEKACTVFIRQICQGIEFIHSKNILHLDMKPENILCLSREGNRVKICDFGLARRYDPRKKLQVLFGTPEFVAPEVVNFEPISFGTDMWSVGVICYVLLSGLSPFMGHNYVETMTNVTHNKYDFEDEAFNYISDEAKEFIQKLLVLDKSLRLTPAQCLRDDWLKKPPTCILHRSHPKEESESESEYDSDYELTDSDDSCFHVNFVNEQQQNEKERKKKEEEEFRKQVEAKRIELEKQVEDRKKELEKMVEAKNREEELQRTKAQLKEFVERWNSHPNSPYLVGTPIPLDLQKLVKTGGWDSRASLTSLGVAPPSDGDDFAHLDEDGFNFNDLDDATGRGVLINDIDNQEEFTMYTIEPPPSLTKQPSPEEVAKELEGKLTQLQLKDTVKSSKETDLIESLQDHVVPNICQATIVDKQEETIKTEKMQSKITNKNDEMNKSKETMDRCDEKQPKGTKILEIKKGEQKKASETQNETKEVQAKVIDKLQKMSNCEIDKDKKAFEEQEKMRNVNTNLAKGKDNQEINNSEVSQTVKEKLKSTDRKMSKGSKSNISEEPLEAEQIINDILNVDHKGAYEEYKRMVSEAQKVKKDEQKLGENLKENGDKEQHEQIPNTVPKTTASKQDNTNKRGVHKIIVNGVQKKTEEHKKNEIKKVNSTNIIKDTQRSFAQKQNTDKKANNEKTVNTEVKQNAAESLKTQEIDRAEHKRLYEEYKRMMEEKNNSKVNEATDKQNIVGKETVTQTGVYNQNKSKEPEKLIDATTMMTEIRKINNPDQLPKEPLKRPEIIALQKEELGGGASRPRKKSLPYLEQGGEGKDQSSRIITSKQNEDKECSPKSSRGNTPTKQLKKQPSRDVPLQANILEKDDHGGTPVLQISLRVGSLSSHASDNEGGRRGSLDMPGSPTRRSRKTSREDRPPSRGSDRSTRGGTPLASNYRRPSRDVPLSLAQIESLAAASDLINPDPVPQTQAWPDLIVATNGENDEDLNDYKDSLDVPVATLMKSPSGTLTSVPGVTVSQADKQTKDTSPSPNLKQDNKEQTTAEDDLAYVSNNKLVAWILDIGNNQVKPTPSISTSDRVNQWESRDSSPKLTPSPSRDRSPRPRDRSPLPNGREGDKSPALVQPQLPLQPMSQEASSDNLCIQTPWGTLRRSPSKSNLSKSPPFEVLATKVGDVVTNGQSSTEILAAKSDDSLSVSSSTRSPSPKIRVPRLQKQEAVEVAADTFDSQSCPRVSGEITPRPPEEIKETYKYEVEDIDRRTVKKKIGPMLFSAQDRISQFEQKPASNYPPQRPITRTRSNVVLNLCSEKQPCDVNKNGLSGAKVVDKTQVGYLRTRLLDKVGKKAATLPEEPAQSEDPIHKNTTNNRQSS</sequence>
<feature type="coiled-coil region" evidence="6">
    <location>
        <begin position="302"/>
        <end position="371"/>
    </location>
</feature>
<keyword evidence="3" id="KW-0547">Nucleotide-binding</keyword>
<feature type="domain" description="Protein kinase" evidence="8">
    <location>
        <begin position="4"/>
        <end position="263"/>
    </location>
</feature>
<feature type="non-terminal residue" evidence="9">
    <location>
        <position position="1"/>
    </location>
</feature>
<feature type="compositionally biased region" description="Polar residues" evidence="7">
    <location>
        <begin position="1100"/>
        <end position="1130"/>
    </location>
</feature>
<dbReference type="FunFam" id="1.10.510.10:FF:000594">
    <property type="entry name" value="Myosin light chain kinase isoform-III"/>
    <property type="match status" value="1"/>
</dbReference>
<dbReference type="PANTHER" id="PTHR24342">
    <property type="entry name" value="SERINE/THREONINE-PROTEIN KINASE 17"/>
    <property type="match status" value="1"/>
</dbReference>
<keyword evidence="10" id="KW-1185">Reference proteome</keyword>
<feature type="compositionally biased region" description="Basic and acidic residues" evidence="7">
    <location>
        <begin position="1192"/>
        <end position="1213"/>
    </location>
</feature>
<keyword evidence="2" id="KW-0808">Transferase</keyword>
<reference evidence="9" key="1">
    <citation type="journal article" date="2021" name="Sci. Adv.">
        <title>The American lobster genome reveals insights on longevity, neural, and immune adaptations.</title>
        <authorList>
            <person name="Polinski J.M."/>
            <person name="Zimin A.V."/>
            <person name="Clark K.F."/>
            <person name="Kohn A.B."/>
            <person name="Sadowski N."/>
            <person name="Timp W."/>
            <person name="Ptitsyn A."/>
            <person name="Khanna P."/>
            <person name="Romanova D.Y."/>
            <person name="Williams P."/>
            <person name="Greenwood S.J."/>
            <person name="Moroz L.L."/>
            <person name="Walt D.R."/>
            <person name="Bodnar A.G."/>
        </authorList>
    </citation>
    <scope>NUCLEOTIDE SEQUENCE</scope>
    <source>
        <strain evidence="9">GMGI-L3</strain>
    </source>
</reference>
<evidence type="ECO:0000256" key="6">
    <source>
        <dbReference type="SAM" id="Coils"/>
    </source>
</evidence>
<dbReference type="Gene3D" id="3.30.200.20">
    <property type="entry name" value="Phosphorylase Kinase, domain 1"/>
    <property type="match status" value="1"/>
</dbReference>
<evidence type="ECO:0000256" key="4">
    <source>
        <dbReference type="ARBA" id="ARBA00022777"/>
    </source>
</evidence>
<feature type="compositionally biased region" description="Low complexity" evidence="7">
    <location>
        <begin position="1288"/>
        <end position="1301"/>
    </location>
</feature>
<dbReference type="InterPro" id="IPR008271">
    <property type="entry name" value="Ser/Thr_kinase_AS"/>
</dbReference>
<dbReference type="InterPro" id="IPR000719">
    <property type="entry name" value="Prot_kinase_dom"/>
</dbReference>
<comment type="caution">
    <text evidence="9">The sequence shown here is derived from an EMBL/GenBank/DDBJ whole genome shotgun (WGS) entry which is preliminary data.</text>
</comment>
<dbReference type="SUPFAM" id="SSF56112">
    <property type="entry name" value="Protein kinase-like (PK-like)"/>
    <property type="match status" value="1"/>
</dbReference>
<feature type="region of interest" description="Disordered" evidence="7">
    <location>
        <begin position="1438"/>
        <end position="1464"/>
    </location>
</feature>
<feature type="compositionally biased region" description="Basic and acidic residues" evidence="7">
    <location>
        <begin position="864"/>
        <end position="892"/>
    </location>
</feature>
<evidence type="ECO:0000313" key="10">
    <source>
        <dbReference type="Proteomes" id="UP000747542"/>
    </source>
</evidence>
<feature type="compositionally biased region" description="Polar residues" evidence="7">
    <location>
        <begin position="622"/>
        <end position="631"/>
    </location>
</feature>
<evidence type="ECO:0000313" key="9">
    <source>
        <dbReference type="EMBL" id="KAG7173516.1"/>
    </source>
</evidence>
<feature type="compositionally biased region" description="Polar residues" evidence="7">
    <location>
        <begin position="1161"/>
        <end position="1178"/>
    </location>
</feature>